<reference evidence="4" key="2">
    <citation type="submission" date="2025-08" db="UniProtKB">
        <authorList>
            <consortium name="RefSeq"/>
        </authorList>
    </citation>
    <scope>IDENTIFICATION</scope>
    <source>
        <tissue evidence="4">Leaf</tissue>
    </source>
</reference>
<organism evidence="3 4">
    <name type="scientific">Camelina sativa</name>
    <name type="common">False flax</name>
    <name type="synonym">Myagrum sativum</name>
    <dbReference type="NCBI Taxonomy" id="90675"/>
    <lineage>
        <taxon>Eukaryota</taxon>
        <taxon>Viridiplantae</taxon>
        <taxon>Streptophyta</taxon>
        <taxon>Embryophyta</taxon>
        <taxon>Tracheophyta</taxon>
        <taxon>Spermatophyta</taxon>
        <taxon>Magnoliopsida</taxon>
        <taxon>eudicotyledons</taxon>
        <taxon>Gunneridae</taxon>
        <taxon>Pentapetalae</taxon>
        <taxon>rosids</taxon>
        <taxon>malvids</taxon>
        <taxon>Brassicales</taxon>
        <taxon>Brassicaceae</taxon>
        <taxon>Camelineae</taxon>
        <taxon>Camelina</taxon>
    </lineage>
</organism>
<proteinExistence type="predicted"/>
<evidence type="ECO:0000313" key="4">
    <source>
        <dbReference type="RefSeq" id="XP_010451694.1"/>
    </source>
</evidence>
<evidence type="ECO:0000256" key="1">
    <source>
        <dbReference type="SAM" id="Coils"/>
    </source>
</evidence>
<gene>
    <name evidence="4" type="primary">LOC104733850</name>
</gene>
<dbReference type="RefSeq" id="XP_010451694.1">
    <property type="nucleotide sequence ID" value="XM_010453392.1"/>
</dbReference>
<protein>
    <submittedName>
        <fullName evidence="4">Uncharacterized protein LOC104733850</fullName>
    </submittedName>
</protein>
<name>A0ABM0V6M4_CAMSA</name>
<dbReference type="GeneID" id="104733850"/>
<feature type="region of interest" description="Disordered" evidence="2">
    <location>
        <begin position="1"/>
        <end position="22"/>
    </location>
</feature>
<evidence type="ECO:0000313" key="3">
    <source>
        <dbReference type="Proteomes" id="UP000694864"/>
    </source>
</evidence>
<accession>A0ABM0V6M4</accession>
<evidence type="ECO:0000256" key="2">
    <source>
        <dbReference type="SAM" id="MobiDB-lite"/>
    </source>
</evidence>
<feature type="coiled-coil region" evidence="1">
    <location>
        <begin position="74"/>
        <end position="101"/>
    </location>
</feature>
<keyword evidence="1" id="KW-0175">Coiled coil</keyword>
<reference evidence="3" key="1">
    <citation type="journal article" date="2014" name="Nat. Commun.">
        <title>The emerging biofuel crop Camelina sativa retains a highly undifferentiated hexaploid genome structure.</title>
        <authorList>
            <person name="Kagale S."/>
            <person name="Koh C."/>
            <person name="Nixon J."/>
            <person name="Bollina V."/>
            <person name="Clarke W.E."/>
            <person name="Tuteja R."/>
            <person name="Spillane C."/>
            <person name="Robinson S.J."/>
            <person name="Links M.G."/>
            <person name="Clarke C."/>
            <person name="Higgins E.E."/>
            <person name="Huebert T."/>
            <person name="Sharpe A.G."/>
            <person name="Parkin I.A."/>
        </authorList>
    </citation>
    <scope>NUCLEOTIDE SEQUENCE [LARGE SCALE GENOMIC DNA]</scope>
    <source>
        <strain evidence="3">cv. DH55</strain>
    </source>
</reference>
<sequence>MTSSNIFSEDGKKEPNMMKKTKEKIKSFFQKPKPDDHKEVSSQTSPYVTKALDEDKSYELLKIQQQLDERKFIIKKQNEIMQVQDKKMKNLTENSEDMRSKAFLLHMLDKETK</sequence>
<dbReference type="Proteomes" id="UP000694864">
    <property type="component" value="Chromosome 2"/>
</dbReference>
<keyword evidence="3" id="KW-1185">Reference proteome</keyword>